<feature type="transmembrane region" description="Helical" evidence="2">
    <location>
        <begin position="20"/>
        <end position="39"/>
    </location>
</feature>
<feature type="transmembrane region" description="Helical" evidence="2">
    <location>
        <begin position="473"/>
        <end position="490"/>
    </location>
</feature>
<feature type="transmembrane region" description="Helical" evidence="2">
    <location>
        <begin position="178"/>
        <end position="196"/>
    </location>
</feature>
<reference evidence="4 5" key="1">
    <citation type="submission" date="2018-09" db="EMBL/GenBank/DDBJ databases">
        <authorList>
            <person name="Wang X."/>
            <person name="Du Z."/>
        </authorList>
    </citation>
    <scope>NUCLEOTIDE SEQUENCE [LARGE SCALE GENOMIC DNA]</scope>
    <source>
        <strain evidence="4 5">N3</strain>
    </source>
</reference>
<evidence type="ECO:0000313" key="5">
    <source>
        <dbReference type="Proteomes" id="UP000283522"/>
    </source>
</evidence>
<organism evidence="4 5">
    <name type="scientific">Algoriphagus lacus</name>
    <dbReference type="NCBI Taxonomy" id="2056311"/>
    <lineage>
        <taxon>Bacteria</taxon>
        <taxon>Pseudomonadati</taxon>
        <taxon>Bacteroidota</taxon>
        <taxon>Cytophagia</taxon>
        <taxon>Cytophagales</taxon>
        <taxon>Cyclobacteriaceae</taxon>
        <taxon>Algoriphagus</taxon>
    </lineage>
</organism>
<feature type="transmembrane region" description="Helical" evidence="2">
    <location>
        <begin position="319"/>
        <end position="339"/>
    </location>
</feature>
<dbReference type="InterPro" id="IPR014782">
    <property type="entry name" value="Peptidase_M1_dom"/>
</dbReference>
<feature type="compositionally biased region" description="Basic and acidic residues" evidence="1">
    <location>
        <begin position="762"/>
        <end position="777"/>
    </location>
</feature>
<gene>
    <name evidence="4" type="ORF">D0X99_02515</name>
</gene>
<feature type="transmembrane region" description="Helical" evidence="2">
    <location>
        <begin position="103"/>
        <end position="130"/>
    </location>
</feature>
<keyword evidence="2" id="KW-1133">Transmembrane helix</keyword>
<dbReference type="SUPFAM" id="SSF55486">
    <property type="entry name" value="Metalloproteases ('zincins'), catalytic domain"/>
    <property type="match status" value="1"/>
</dbReference>
<feature type="domain" description="Peptidase M1 membrane alanine aminopeptidase" evidence="3">
    <location>
        <begin position="938"/>
        <end position="1064"/>
    </location>
</feature>
<feature type="transmembrane region" description="Helical" evidence="2">
    <location>
        <begin position="150"/>
        <end position="171"/>
    </location>
</feature>
<feature type="transmembrane region" description="Helical" evidence="2">
    <location>
        <begin position="520"/>
        <end position="543"/>
    </location>
</feature>
<dbReference type="Gene3D" id="1.10.390.10">
    <property type="entry name" value="Neutral Protease Domain 2"/>
    <property type="match status" value="1"/>
</dbReference>
<comment type="caution">
    <text evidence="4">The sequence shown here is derived from an EMBL/GenBank/DDBJ whole genome shotgun (WGS) entry which is preliminary data.</text>
</comment>
<dbReference type="InterPro" id="IPR027268">
    <property type="entry name" value="Peptidase_M4/M1_CTD_sf"/>
</dbReference>
<feature type="transmembrane region" description="Helical" evidence="2">
    <location>
        <begin position="244"/>
        <end position="267"/>
    </location>
</feature>
<evidence type="ECO:0000256" key="2">
    <source>
        <dbReference type="SAM" id="Phobius"/>
    </source>
</evidence>
<protein>
    <recommendedName>
        <fullName evidence="3">Peptidase M1 membrane alanine aminopeptidase domain-containing protein</fullName>
    </recommendedName>
</protein>
<sequence length="1214" mass="139551">MFKDIFLFELKYRFSRPATWIYFALLLVVATLLIGFGNTPASEKVFHNSPIVIANLLLLISIFGILIASAVMGVPLYRDLEHKTATFLFSYPISKFGYFMGRFWGSFLTLVFISLGALVGIYLGSLLGPIFGTDPERYGPNSLLNYLQPWLTMLLPNLWLAGSIFFALIIFTRNIRSIYAGGIVIFIGYLLANFLTQDIENKDLVQLIDPFGLNSFFLQTRYLTPYEQNNFLLEVSGNLLLNRILWTGVGLVFFLSSYFRFSFNYFFQTSQKKLSDKADSETVPTGILKRVMSDFSADYQWRSFVTMTKIEVQNVLKDMYFRSILLGGTIFLVLDFWIGNTLYSVSNLPSTSFLMEYKGYDYLIFVFIILVFFTGEALHRDKSTGYSVINDTFPVKDGVVIASKFFGMAFVCLVLTTLPIVVGILVQTLKGFFDYDLSVYLIDSYLISLPDFLQMVMLVFAVHLVVNNKFAGHAVAIGIWVVMIILRNFAEYDFNLFFFSYKPNYTWSDMNGLGHFAEPLVWFNVYWTSWGIFLILFFSIFFSRGAEDSWKSRLKTAKSRLKKPAAKLSFGFLAIALLSGAYIYQVVVYDNGYLTSEESKERLVAYEQQLKKYERMPQPKVTKINIKADLYPMQRSAYFSAKVQMVNKTGTPIDSIHFNSSDLTDFKVVLDGDTLSYRFPLKYKARKFQIFGQKPEPEWYRITALPKPMMPGDTLDFVIISKKTYTGFPNSGYGRDIVYNGTFFTGGLPSIGYNANSEMSSDEDRKKYGLPPKPEDYPEHGDPYGVSTLLFEDDADFIRFEAVVSTIPSQIAVAPGYLQKEWEENGRRYFHYIQDTPIQSFFTFVSAEYEVLRDEALLPNGQKVNIELFHDARHPYNLDRFLASYKDGLTYFSETYGNFQFRQMRLLEFPRYAGFAQSFPNTVPFSESFGWVADFKDPDDFDYVYYVTAHELAHQWWGHQIAPNYTRGANLISEALAEYSALILTERRYGKDNMKRFLKEELDNYLSGRSNEGKKENTFINCNRAYQWYYKGSLILYGLQDLIGQEAMDSALYSFNREFGLKETPPFPGSYDLYRHLKAVTPDSLQYYLDDTWNKITLYDNKAEEVQAKRIAEGEYEITLKIRSQKLYADETGKEENASYAGDYIDVGVFAAEDKDENGRTRVNPLYIQKHKIKPGESTLTFKVKGEPVKAGIDPYNKLIDRLPDDNTIAVEVQ</sequence>
<dbReference type="OrthoDB" id="100605at2"/>
<dbReference type="GO" id="GO:0008270">
    <property type="term" value="F:zinc ion binding"/>
    <property type="evidence" value="ECO:0007669"/>
    <property type="project" value="InterPro"/>
</dbReference>
<dbReference type="Proteomes" id="UP000283522">
    <property type="component" value="Unassembled WGS sequence"/>
</dbReference>
<evidence type="ECO:0000256" key="1">
    <source>
        <dbReference type="SAM" id="MobiDB-lite"/>
    </source>
</evidence>
<feature type="transmembrane region" description="Helical" evidence="2">
    <location>
        <begin position="51"/>
        <end position="77"/>
    </location>
</feature>
<feature type="transmembrane region" description="Helical" evidence="2">
    <location>
        <begin position="445"/>
        <end position="466"/>
    </location>
</feature>
<dbReference type="AlphaFoldDB" id="A0A418PWP9"/>
<keyword evidence="5" id="KW-1185">Reference proteome</keyword>
<feature type="transmembrane region" description="Helical" evidence="2">
    <location>
        <begin position="359"/>
        <end position="378"/>
    </location>
</feature>
<dbReference type="RefSeq" id="WP_119476055.1">
    <property type="nucleotide sequence ID" value="NZ_QXML01000001.1"/>
</dbReference>
<accession>A0A418PWP9</accession>
<proteinExistence type="predicted"/>
<keyword evidence="2" id="KW-0812">Transmembrane</keyword>
<feature type="transmembrane region" description="Helical" evidence="2">
    <location>
        <begin position="399"/>
        <end position="425"/>
    </location>
</feature>
<dbReference type="EMBL" id="QXML01000001">
    <property type="protein sequence ID" value="RIW18578.1"/>
    <property type="molecule type" value="Genomic_DNA"/>
</dbReference>
<feature type="transmembrane region" description="Helical" evidence="2">
    <location>
        <begin position="564"/>
        <end position="584"/>
    </location>
</feature>
<feature type="region of interest" description="Disordered" evidence="1">
    <location>
        <begin position="755"/>
        <end position="777"/>
    </location>
</feature>
<name>A0A418PWP9_9BACT</name>
<dbReference type="GO" id="GO:0008237">
    <property type="term" value="F:metallopeptidase activity"/>
    <property type="evidence" value="ECO:0007669"/>
    <property type="project" value="InterPro"/>
</dbReference>
<keyword evidence="2" id="KW-0472">Membrane</keyword>
<evidence type="ECO:0000259" key="3">
    <source>
        <dbReference type="Pfam" id="PF01433"/>
    </source>
</evidence>
<dbReference type="Pfam" id="PF01433">
    <property type="entry name" value="Peptidase_M1"/>
    <property type="match status" value="1"/>
</dbReference>
<evidence type="ECO:0000313" key="4">
    <source>
        <dbReference type="EMBL" id="RIW18578.1"/>
    </source>
</evidence>